<comment type="caution">
    <text evidence="4">The sequence shown here is derived from an EMBL/GenBank/DDBJ whole genome shotgun (WGS) entry which is preliminary data.</text>
</comment>
<evidence type="ECO:0000256" key="1">
    <source>
        <dbReference type="ARBA" id="ARBA00022801"/>
    </source>
</evidence>
<dbReference type="InterPro" id="IPR036514">
    <property type="entry name" value="SGNH_hydro_sf"/>
</dbReference>
<evidence type="ECO:0000313" key="5">
    <source>
        <dbReference type="Proteomes" id="UP000557872"/>
    </source>
</evidence>
<dbReference type="InterPro" id="IPR005181">
    <property type="entry name" value="SASA"/>
</dbReference>
<reference evidence="4 5" key="1">
    <citation type="submission" date="2020-07" db="EMBL/GenBank/DDBJ databases">
        <title>Roseicoccus Jingziensis gen. nov., sp. nov., isolated from coastal seawater.</title>
        <authorList>
            <person name="Feng X."/>
        </authorList>
    </citation>
    <scope>NUCLEOTIDE SEQUENCE [LARGE SCALE GENOMIC DNA]</scope>
    <source>
        <strain evidence="4 5">N1E253</strain>
    </source>
</reference>
<dbReference type="PANTHER" id="PTHR31988">
    <property type="entry name" value="ESTERASE, PUTATIVE (DUF303)-RELATED"/>
    <property type="match status" value="1"/>
</dbReference>
<sequence>MIKPFLLFFTATCLLSTAAPVDVYLFGGQSNMQGIGKIAELGQEDKKAIPNARFFNGTSFTPITPGTTKTSHRKGEFGPEIGFARWMSQHDQSVHIIKYAASGMPLHHGWNGNRWQGGVPTPKRRNFYPGLSDQDPNQGTLYRAMIKRFQQGVENLKKQGHTPVIKGFVWVQGEQDSKHEISASQYAKSILHLRQRIAEDMDCPMLPMALPQVLPHEPAKDRFTHRKEIRAELQALKHTRIQVIDSADWPLKADTVHYNAQGQLALGKAMAKALFELQKASSAPDPSR</sequence>
<dbReference type="GO" id="GO:0016788">
    <property type="term" value="F:hydrolase activity, acting on ester bonds"/>
    <property type="evidence" value="ECO:0007669"/>
    <property type="project" value="UniProtKB-ARBA"/>
</dbReference>
<feature type="signal peptide" evidence="2">
    <location>
        <begin position="1"/>
        <end position="18"/>
    </location>
</feature>
<name>A0A851GRG7_9BACT</name>
<evidence type="ECO:0000313" key="4">
    <source>
        <dbReference type="EMBL" id="NWK56804.1"/>
    </source>
</evidence>
<dbReference type="Gene3D" id="3.40.50.1110">
    <property type="entry name" value="SGNH hydrolase"/>
    <property type="match status" value="1"/>
</dbReference>
<feature type="domain" description="Sialate O-acetylesterase" evidence="3">
    <location>
        <begin position="21"/>
        <end position="275"/>
    </location>
</feature>
<keyword evidence="2" id="KW-0732">Signal</keyword>
<dbReference type="InterPro" id="IPR052940">
    <property type="entry name" value="Carb_Esterase_6"/>
</dbReference>
<dbReference type="RefSeq" id="WP_178933609.1">
    <property type="nucleotide sequence ID" value="NZ_JACBAZ010000006.1"/>
</dbReference>
<dbReference type="AlphaFoldDB" id="A0A851GRG7"/>
<accession>A0A851GRG7</accession>
<feature type="chain" id="PRO_5032422237" description="Sialate O-acetylesterase domain-containing protein" evidence="2">
    <location>
        <begin position="19"/>
        <end position="288"/>
    </location>
</feature>
<gene>
    <name evidence="4" type="ORF">HW115_14370</name>
</gene>
<evidence type="ECO:0000259" key="3">
    <source>
        <dbReference type="Pfam" id="PF03629"/>
    </source>
</evidence>
<keyword evidence="1" id="KW-0378">Hydrolase</keyword>
<protein>
    <recommendedName>
        <fullName evidence="3">Sialate O-acetylesterase domain-containing protein</fullName>
    </recommendedName>
</protein>
<dbReference type="Pfam" id="PF03629">
    <property type="entry name" value="SASA"/>
    <property type="match status" value="1"/>
</dbReference>
<dbReference type="PANTHER" id="PTHR31988:SF19">
    <property type="entry name" value="9-O-ACETYL-N-ACETYLNEURAMINIC ACID DEACETYLASE-RELATED"/>
    <property type="match status" value="1"/>
</dbReference>
<keyword evidence="5" id="KW-1185">Reference proteome</keyword>
<dbReference type="EMBL" id="JACBAZ010000006">
    <property type="protein sequence ID" value="NWK56804.1"/>
    <property type="molecule type" value="Genomic_DNA"/>
</dbReference>
<organism evidence="4 5">
    <name type="scientific">Oceaniferula marina</name>
    <dbReference type="NCBI Taxonomy" id="2748318"/>
    <lineage>
        <taxon>Bacteria</taxon>
        <taxon>Pseudomonadati</taxon>
        <taxon>Verrucomicrobiota</taxon>
        <taxon>Verrucomicrobiia</taxon>
        <taxon>Verrucomicrobiales</taxon>
        <taxon>Verrucomicrobiaceae</taxon>
        <taxon>Oceaniferula</taxon>
    </lineage>
</organism>
<dbReference type="SUPFAM" id="SSF52266">
    <property type="entry name" value="SGNH hydrolase"/>
    <property type="match status" value="1"/>
</dbReference>
<proteinExistence type="predicted"/>
<evidence type="ECO:0000256" key="2">
    <source>
        <dbReference type="SAM" id="SignalP"/>
    </source>
</evidence>
<dbReference type="Proteomes" id="UP000557872">
    <property type="component" value="Unassembled WGS sequence"/>
</dbReference>